<keyword evidence="3" id="KW-0862">Zinc</keyword>
<proteinExistence type="predicted"/>
<dbReference type="AlphaFoldDB" id="A0AAD7IGZ5"/>
<keyword evidence="7" id="KW-1185">Reference proteome</keyword>
<dbReference type="InterPro" id="IPR002893">
    <property type="entry name" value="Znf_MYND"/>
</dbReference>
<gene>
    <name evidence="6" type="ORF">B0H16DRAFT_1019354</name>
</gene>
<dbReference type="GO" id="GO:0008270">
    <property type="term" value="F:zinc ion binding"/>
    <property type="evidence" value="ECO:0007669"/>
    <property type="project" value="UniProtKB-KW"/>
</dbReference>
<comment type="caution">
    <text evidence="6">The sequence shown here is derived from an EMBL/GenBank/DDBJ whole genome shotgun (WGS) entry which is preliminary data.</text>
</comment>
<evidence type="ECO:0000256" key="1">
    <source>
        <dbReference type="ARBA" id="ARBA00022723"/>
    </source>
</evidence>
<protein>
    <recommendedName>
        <fullName evidence="5">MYND-type domain-containing protein</fullName>
    </recommendedName>
</protein>
<dbReference type="PROSITE" id="PS50865">
    <property type="entry name" value="ZF_MYND_2"/>
    <property type="match status" value="1"/>
</dbReference>
<evidence type="ECO:0000259" key="5">
    <source>
        <dbReference type="PROSITE" id="PS50865"/>
    </source>
</evidence>
<dbReference type="EMBL" id="JARKIB010000093">
    <property type="protein sequence ID" value="KAJ7742883.1"/>
    <property type="molecule type" value="Genomic_DNA"/>
</dbReference>
<name>A0AAD7IGZ5_9AGAR</name>
<evidence type="ECO:0000313" key="7">
    <source>
        <dbReference type="Proteomes" id="UP001215598"/>
    </source>
</evidence>
<organism evidence="6 7">
    <name type="scientific">Mycena metata</name>
    <dbReference type="NCBI Taxonomy" id="1033252"/>
    <lineage>
        <taxon>Eukaryota</taxon>
        <taxon>Fungi</taxon>
        <taxon>Dikarya</taxon>
        <taxon>Basidiomycota</taxon>
        <taxon>Agaricomycotina</taxon>
        <taxon>Agaricomycetes</taxon>
        <taxon>Agaricomycetidae</taxon>
        <taxon>Agaricales</taxon>
        <taxon>Marasmiineae</taxon>
        <taxon>Mycenaceae</taxon>
        <taxon>Mycena</taxon>
    </lineage>
</organism>
<dbReference type="SUPFAM" id="SSF144232">
    <property type="entry name" value="HIT/MYND zinc finger-like"/>
    <property type="match status" value="1"/>
</dbReference>
<feature type="domain" description="MYND-type" evidence="5">
    <location>
        <begin position="142"/>
        <end position="178"/>
    </location>
</feature>
<keyword evidence="1" id="KW-0479">Metal-binding</keyword>
<dbReference type="Proteomes" id="UP001215598">
    <property type="component" value="Unassembled WGS sequence"/>
</dbReference>
<reference evidence="6" key="1">
    <citation type="submission" date="2023-03" db="EMBL/GenBank/DDBJ databases">
        <title>Massive genome expansion in bonnet fungi (Mycena s.s.) driven by repeated elements and novel gene families across ecological guilds.</title>
        <authorList>
            <consortium name="Lawrence Berkeley National Laboratory"/>
            <person name="Harder C.B."/>
            <person name="Miyauchi S."/>
            <person name="Viragh M."/>
            <person name="Kuo A."/>
            <person name="Thoen E."/>
            <person name="Andreopoulos B."/>
            <person name="Lu D."/>
            <person name="Skrede I."/>
            <person name="Drula E."/>
            <person name="Henrissat B."/>
            <person name="Morin E."/>
            <person name="Kohler A."/>
            <person name="Barry K."/>
            <person name="LaButti K."/>
            <person name="Morin E."/>
            <person name="Salamov A."/>
            <person name="Lipzen A."/>
            <person name="Mereny Z."/>
            <person name="Hegedus B."/>
            <person name="Baldrian P."/>
            <person name="Stursova M."/>
            <person name="Weitz H."/>
            <person name="Taylor A."/>
            <person name="Grigoriev I.V."/>
            <person name="Nagy L.G."/>
            <person name="Martin F."/>
            <person name="Kauserud H."/>
        </authorList>
    </citation>
    <scope>NUCLEOTIDE SEQUENCE</scope>
    <source>
        <strain evidence="6">CBHHK182m</strain>
    </source>
</reference>
<evidence type="ECO:0000256" key="2">
    <source>
        <dbReference type="ARBA" id="ARBA00022771"/>
    </source>
</evidence>
<sequence>MAAVPDFNNKLNFPAFIGLPSDCELEDRYYSGSGGFPVRHWCFLAQIKESVPWVRPMFNITDINGSKYLVAFHGDNRGRYPIIREKCKDGRTICIMYAFQHRFFDGQIGVRVEDESYVKVLPCSLPELFSISDAMARNHKICNVCGNVASLRCSKCGIFYCSKQCQFNDWKGVHKKQCKVVQQVVEWGAFDWNKFGGFKVFSEIRVE</sequence>
<evidence type="ECO:0000256" key="4">
    <source>
        <dbReference type="PROSITE-ProRule" id="PRU00134"/>
    </source>
</evidence>
<dbReference type="Gene3D" id="6.10.140.2220">
    <property type="match status" value="1"/>
</dbReference>
<keyword evidence="2 4" id="KW-0863">Zinc-finger</keyword>
<evidence type="ECO:0000313" key="6">
    <source>
        <dbReference type="EMBL" id="KAJ7742883.1"/>
    </source>
</evidence>
<dbReference type="Pfam" id="PF01753">
    <property type="entry name" value="zf-MYND"/>
    <property type="match status" value="1"/>
</dbReference>
<evidence type="ECO:0000256" key="3">
    <source>
        <dbReference type="ARBA" id="ARBA00022833"/>
    </source>
</evidence>
<accession>A0AAD7IGZ5</accession>